<proteinExistence type="predicted"/>
<dbReference type="SUPFAM" id="SSF52540">
    <property type="entry name" value="P-loop containing nucleoside triphosphate hydrolases"/>
    <property type="match status" value="1"/>
</dbReference>
<dbReference type="InterPro" id="IPR027417">
    <property type="entry name" value="P-loop_NTPase"/>
</dbReference>
<protein>
    <submittedName>
        <fullName evidence="3">RNA helicase</fullName>
    </submittedName>
</protein>
<evidence type="ECO:0000313" key="1">
    <source>
        <dbReference type="EMBL" id="VDD95754.1"/>
    </source>
</evidence>
<reference evidence="3" key="1">
    <citation type="submission" date="2017-02" db="UniProtKB">
        <authorList>
            <consortium name="WormBaseParasite"/>
        </authorList>
    </citation>
    <scope>IDENTIFICATION</scope>
</reference>
<dbReference type="Proteomes" id="UP000274131">
    <property type="component" value="Unassembled WGS sequence"/>
</dbReference>
<dbReference type="WBParaSite" id="EVEC_0001118001-mRNA-1">
    <property type="protein sequence ID" value="EVEC_0001118001-mRNA-1"/>
    <property type="gene ID" value="EVEC_0001118001"/>
</dbReference>
<name>A0A0N4VK09_ENTVE</name>
<dbReference type="Gene3D" id="3.40.50.300">
    <property type="entry name" value="P-loop containing nucleotide triphosphate hydrolases"/>
    <property type="match status" value="1"/>
</dbReference>
<dbReference type="AlphaFoldDB" id="A0A0N4VK09"/>
<keyword evidence="2" id="KW-1185">Reference proteome</keyword>
<evidence type="ECO:0000313" key="3">
    <source>
        <dbReference type="WBParaSite" id="EVEC_0001118001-mRNA-1"/>
    </source>
</evidence>
<evidence type="ECO:0000313" key="2">
    <source>
        <dbReference type="Proteomes" id="UP000274131"/>
    </source>
</evidence>
<dbReference type="EMBL" id="UXUI01010904">
    <property type="protein sequence ID" value="VDD95754.1"/>
    <property type="molecule type" value="Genomic_DNA"/>
</dbReference>
<reference evidence="1 2" key="2">
    <citation type="submission" date="2018-10" db="EMBL/GenBank/DDBJ databases">
        <authorList>
            <consortium name="Pathogen Informatics"/>
        </authorList>
    </citation>
    <scope>NUCLEOTIDE SEQUENCE [LARGE SCALE GENOMIC DNA]</scope>
</reference>
<organism evidence="3">
    <name type="scientific">Enterobius vermicularis</name>
    <name type="common">Human pinworm</name>
    <dbReference type="NCBI Taxonomy" id="51028"/>
    <lineage>
        <taxon>Eukaryota</taxon>
        <taxon>Metazoa</taxon>
        <taxon>Ecdysozoa</taxon>
        <taxon>Nematoda</taxon>
        <taxon>Chromadorea</taxon>
        <taxon>Rhabditida</taxon>
        <taxon>Spirurina</taxon>
        <taxon>Oxyuridomorpha</taxon>
        <taxon>Oxyuroidea</taxon>
        <taxon>Oxyuridae</taxon>
        <taxon>Enterobius</taxon>
    </lineage>
</organism>
<gene>
    <name evidence="1" type="ORF">EVEC_LOCUS10505</name>
</gene>
<accession>A0A0N4VK09</accession>
<sequence length="162" mass="18514">MEQYDGKRLCHDGNLYHENEALRICLKLRRLEVIFGTIPIIKLVLQLWEDEFDTKSLQHLINDEAEFVPKMILFSLVSNIPNLQNLLITGDAHQLPPYTGSIPKKIVFLGHERIIQKLMISNSVKHVVLIQNFKSHPKIVKALSKAASYGDLTSVLTSDKRD</sequence>